<name>A0ACC6RGV8_9BURK</name>
<accession>A0ACC6RGV8</accession>
<evidence type="ECO:0000313" key="2">
    <source>
        <dbReference type="Proteomes" id="UP001392318"/>
    </source>
</evidence>
<proteinExistence type="predicted"/>
<keyword evidence="2" id="KW-1185">Reference proteome</keyword>
<sequence length="177" mass="19322">MQATADHALERAWEVLESVPDPEIPVVSIRELGILRDVRRADDGQIEVVITPTYSGCPAMSQIAEDVAHALDAAALAPYRIATTLTPAWTTDWITDEAREKLRAYGIAPPTGNCGSAPQSAEQPITFIAKPKPLPAPACPHCGSQHTERLAQFGSTACKALYRCIDCREPFDYFKPY</sequence>
<evidence type="ECO:0000313" key="1">
    <source>
        <dbReference type="EMBL" id="MEM5400692.1"/>
    </source>
</evidence>
<organism evidence="1 2">
    <name type="scientific">Paraburkholderia unamae</name>
    <dbReference type="NCBI Taxonomy" id="219649"/>
    <lineage>
        <taxon>Bacteria</taxon>
        <taxon>Pseudomonadati</taxon>
        <taxon>Pseudomonadota</taxon>
        <taxon>Betaproteobacteria</taxon>
        <taxon>Burkholderiales</taxon>
        <taxon>Burkholderiaceae</taxon>
        <taxon>Paraburkholderia</taxon>
    </lineage>
</organism>
<protein>
    <submittedName>
        <fullName evidence="1">1,2-phenylacetyl-CoA epoxidase subunit PaaD</fullName>
    </submittedName>
</protein>
<gene>
    <name evidence="1" type="primary">paaD</name>
    <name evidence="1" type="ORF">VSR83_11430</name>
</gene>
<reference evidence="1" key="1">
    <citation type="submission" date="2024-01" db="EMBL/GenBank/DDBJ databases">
        <title>The diversity of rhizobia nodulating Mimosa spp. in eleven states of Brazil covering several biomes is determined by host plant, location, and edaphic factors.</title>
        <authorList>
            <person name="Rouws L."/>
            <person name="Barauna A."/>
            <person name="Beukes C."/>
            <person name="De Faria S.M."/>
            <person name="Gross E."/>
            <person name="Dos Reis Junior F.B."/>
            <person name="Simon M."/>
            <person name="Maluk M."/>
            <person name="Odee D.W."/>
            <person name="Kenicer G."/>
            <person name="Young J.P.W."/>
            <person name="Reis V.M."/>
            <person name="Zilli J."/>
            <person name="James E.K."/>
        </authorList>
    </citation>
    <scope>NUCLEOTIDE SEQUENCE</scope>
    <source>
        <strain evidence="1">JPY452</strain>
    </source>
</reference>
<dbReference type="EMBL" id="JAYMRU010000006">
    <property type="protein sequence ID" value="MEM5400692.1"/>
    <property type="molecule type" value="Genomic_DNA"/>
</dbReference>
<dbReference type="Proteomes" id="UP001392318">
    <property type="component" value="Unassembled WGS sequence"/>
</dbReference>
<comment type="caution">
    <text evidence="1">The sequence shown here is derived from an EMBL/GenBank/DDBJ whole genome shotgun (WGS) entry which is preliminary data.</text>
</comment>